<proteinExistence type="predicted"/>
<dbReference type="AlphaFoldDB" id="A0A0L6VTH7"/>
<keyword evidence="2" id="KW-1185">Reference proteome</keyword>
<dbReference type="OrthoDB" id="8044892at2759"/>
<gene>
    <name evidence="1" type="ORF">VP01_1076g1</name>
</gene>
<accession>A0A0L6VTH7</accession>
<dbReference type="Proteomes" id="UP000037035">
    <property type="component" value="Unassembled WGS sequence"/>
</dbReference>
<reference evidence="1 2" key="1">
    <citation type="submission" date="2015-08" db="EMBL/GenBank/DDBJ databases">
        <title>Next Generation Sequencing and Analysis of the Genome of Puccinia sorghi L Schw, the Causal Agent of Maize Common Rust.</title>
        <authorList>
            <person name="Rochi L."/>
            <person name="Burguener G."/>
            <person name="Darino M."/>
            <person name="Turjanski A."/>
            <person name="Kreff E."/>
            <person name="Dieguez M.J."/>
            <person name="Sacco F."/>
        </authorList>
    </citation>
    <scope>NUCLEOTIDE SEQUENCE [LARGE SCALE GENOMIC DNA]</scope>
    <source>
        <strain evidence="1 2">RO10H11247</strain>
    </source>
</reference>
<protein>
    <submittedName>
        <fullName evidence="1">Uncharacterized protein</fullName>
    </submittedName>
</protein>
<name>A0A0L6VTH7_9BASI</name>
<dbReference type="EMBL" id="LAVV01000854">
    <property type="protein sequence ID" value="KNZ64008.1"/>
    <property type="molecule type" value="Genomic_DNA"/>
</dbReference>
<organism evidence="1 2">
    <name type="scientific">Puccinia sorghi</name>
    <dbReference type="NCBI Taxonomy" id="27349"/>
    <lineage>
        <taxon>Eukaryota</taxon>
        <taxon>Fungi</taxon>
        <taxon>Dikarya</taxon>
        <taxon>Basidiomycota</taxon>
        <taxon>Pucciniomycotina</taxon>
        <taxon>Pucciniomycetes</taxon>
        <taxon>Pucciniales</taxon>
        <taxon>Pucciniaceae</taxon>
        <taxon>Puccinia</taxon>
    </lineage>
</organism>
<evidence type="ECO:0000313" key="2">
    <source>
        <dbReference type="Proteomes" id="UP000037035"/>
    </source>
</evidence>
<evidence type="ECO:0000313" key="1">
    <source>
        <dbReference type="EMBL" id="KNZ64008.1"/>
    </source>
</evidence>
<comment type="caution">
    <text evidence="1">The sequence shown here is derived from an EMBL/GenBank/DDBJ whole genome shotgun (WGS) entry which is preliminary data.</text>
</comment>
<sequence length="123" mass="14235">MARCMLKQSGLPLSMRNFAHKLAFISSLVAQFLDYGSKNRLPVNNCDSKSDLSVNQISFELGKFPVEVICDEQDGMIEKIPQISDLDILKNLKHAKRSELWDWWKKACLEELNSLKEFDVWEE</sequence>
<dbReference type="VEuPathDB" id="FungiDB:VP01_1076g1"/>